<sequence>MDENDQQAILEGHGGIGVLCVTDFAVGERVSMRTETGEELCGTVARVKHSLEFVYVRWDDDERQKKKVRKDRLTKVPFSHSRGGVVKEEEEEQQEKNGEAGIEEGRPSVCSNSVFSIMTGDIVMNRFEVTEPLGEGGTAVVWKGVDTETGKPVAIKRIVHKLSKMLYDRELDVLYTNASNPRVPSIIGEVKDDCVVVMEYVGQKSVKDYAMPGPTNRPKILGCDSYSVAIGMITALRSLHERGWAHRDVKPANFVVTDCPDAHKAANLMLVDFGLSKSFVRERKQGGDKEAWPNMVCNDEDSDKEWCIRDEAQRSGSFRGTTMYASRRAHDGMDVGRADDLIGVVYTFLDLVNGGLSWREYTRGHKKDKRKVKSLKDFSDPTNKWCPCEVLEGNPQFKEKLRGLVDYLESVFWEQDPDYDRVVKDLKEAASFADSSGERGAVKITWGGV</sequence>
<feature type="compositionally biased region" description="Basic and acidic residues" evidence="3">
    <location>
        <begin position="94"/>
        <end position="106"/>
    </location>
</feature>
<feature type="domain" description="Protein kinase" evidence="4">
    <location>
        <begin position="127"/>
        <end position="433"/>
    </location>
</feature>
<dbReference type="AlphaFoldDB" id="A0A9W7E573"/>
<gene>
    <name evidence="5" type="ORF">TrRE_jg10008</name>
</gene>
<keyword evidence="2" id="KW-0067">ATP-binding</keyword>
<comment type="caution">
    <text evidence="5">The sequence shown here is derived from an EMBL/GenBank/DDBJ whole genome shotgun (WGS) entry which is preliminary data.</text>
</comment>
<dbReference type="GO" id="GO:0005524">
    <property type="term" value="F:ATP binding"/>
    <property type="evidence" value="ECO:0007669"/>
    <property type="project" value="UniProtKB-UniRule"/>
</dbReference>
<dbReference type="PROSITE" id="PS00107">
    <property type="entry name" value="PROTEIN_KINASE_ATP"/>
    <property type="match status" value="1"/>
</dbReference>
<dbReference type="InterPro" id="IPR000719">
    <property type="entry name" value="Prot_kinase_dom"/>
</dbReference>
<dbReference type="EMBL" id="BRXZ01001337">
    <property type="protein sequence ID" value="GMH68644.1"/>
    <property type="molecule type" value="Genomic_DNA"/>
</dbReference>
<dbReference type="InterPro" id="IPR017441">
    <property type="entry name" value="Protein_kinase_ATP_BS"/>
</dbReference>
<name>A0A9W7E573_9STRA</name>
<evidence type="ECO:0000256" key="1">
    <source>
        <dbReference type="ARBA" id="ARBA00023860"/>
    </source>
</evidence>
<organism evidence="5 6">
    <name type="scientific">Triparma retinervis</name>
    <dbReference type="NCBI Taxonomy" id="2557542"/>
    <lineage>
        <taxon>Eukaryota</taxon>
        <taxon>Sar</taxon>
        <taxon>Stramenopiles</taxon>
        <taxon>Ochrophyta</taxon>
        <taxon>Bolidophyceae</taxon>
        <taxon>Parmales</taxon>
        <taxon>Triparmaceae</taxon>
        <taxon>Triparma</taxon>
    </lineage>
</organism>
<evidence type="ECO:0000256" key="3">
    <source>
        <dbReference type="SAM" id="MobiDB-lite"/>
    </source>
</evidence>
<feature type="region of interest" description="Disordered" evidence="3">
    <location>
        <begin position="79"/>
        <end position="107"/>
    </location>
</feature>
<keyword evidence="2" id="KW-0547">Nucleotide-binding</keyword>
<dbReference type="GO" id="GO:0004672">
    <property type="term" value="F:protein kinase activity"/>
    <property type="evidence" value="ECO:0007669"/>
    <property type="project" value="InterPro"/>
</dbReference>
<dbReference type="Pfam" id="PF00069">
    <property type="entry name" value="Pkinase"/>
    <property type="match status" value="1"/>
</dbReference>
<evidence type="ECO:0000259" key="4">
    <source>
        <dbReference type="PROSITE" id="PS50011"/>
    </source>
</evidence>
<keyword evidence="6" id="KW-1185">Reference proteome</keyword>
<proteinExistence type="predicted"/>
<dbReference type="OrthoDB" id="5979581at2759"/>
<reference evidence="5" key="1">
    <citation type="submission" date="2022-07" db="EMBL/GenBank/DDBJ databases">
        <title>Genome analysis of Parmales, a sister group of diatoms, reveals the evolutionary specialization of diatoms from phago-mixotrophs to photoautotrophs.</title>
        <authorList>
            <person name="Ban H."/>
            <person name="Sato S."/>
            <person name="Yoshikawa S."/>
            <person name="Kazumasa Y."/>
            <person name="Nakamura Y."/>
            <person name="Ichinomiya M."/>
            <person name="Saitoh K."/>
            <person name="Sato N."/>
            <person name="Blanc-Mathieu R."/>
            <person name="Endo H."/>
            <person name="Kuwata A."/>
            <person name="Ogata H."/>
        </authorList>
    </citation>
    <scope>NUCLEOTIDE SEQUENCE</scope>
</reference>
<dbReference type="SUPFAM" id="SSF56112">
    <property type="entry name" value="Protein kinase-like (PK-like)"/>
    <property type="match status" value="1"/>
</dbReference>
<dbReference type="SMART" id="SM00220">
    <property type="entry name" value="S_TKc"/>
    <property type="match status" value="1"/>
</dbReference>
<dbReference type="PANTHER" id="PTHR11909">
    <property type="entry name" value="CASEIN KINASE-RELATED"/>
    <property type="match status" value="1"/>
</dbReference>
<evidence type="ECO:0000313" key="5">
    <source>
        <dbReference type="EMBL" id="GMH68644.1"/>
    </source>
</evidence>
<evidence type="ECO:0000313" key="6">
    <source>
        <dbReference type="Proteomes" id="UP001165082"/>
    </source>
</evidence>
<feature type="binding site" evidence="2">
    <location>
        <position position="156"/>
    </location>
    <ligand>
        <name>ATP</name>
        <dbReference type="ChEBI" id="CHEBI:30616"/>
    </ligand>
</feature>
<accession>A0A9W7E573</accession>
<dbReference type="Gene3D" id="1.10.510.10">
    <property type="entry name" value="Transferase(Phosphotransferase) domain 1"/>
    <property type="match status" value="1"/>
</dbReference>
<dbReference type="PROSITE" id="PS50011">
    <property type="entry name" value="PROTEIN_KINASE_DOM"/>
    <property type="match status" value="1"/>
</dbReference>
<protein>
    <recommendedName>
        <fullName evidence="1">Casein kinase I</fullName>
    </recommendedName>
</protein>
<dbReference type="InterPro" id="IPR050235">
    <property type="entry name" value="CK1_Ser-Thr_kinase"/>
</dbReference>
<dbReference type="Proteomes" id="UP001165082">
    <property type="component" value="Unassembled WGS sequence"/>
</dbReference>
<dbReference type="InterPro" id="IPR011009">
    <property type="entry name" value="Kinase-like_dom_sf"/>
</dbReference>
<evidence type="ECO:0000256" key="2">
    <source>
        <dbReference type="PROSITE-ProRule" id="PRU10141"/>
    </source>
</evidence>